<dbReference type="RefSeq" id="WP_162644664.1">
    <property type="nucleotide sequence ID" value="NZ_CP048286.1"/>
</dbReference>
<keyword evidence="6" id="KW-0238">DNA-binding</keyword>
<dbReference type="Pfam" id="PF00488">
    <property type="entry name" value="MutS_V"/>
    <property type="match status" value="1"/>
</dbReference>
<feature type="region of interest" description="Disordered" evidence="8">
    <location>
        <begin position="540"/>
        <end position="571"/>
    </location>
</feature>
<dbReference type="SUPFAM" id="SSF48334">
    <property type="entry name" value="DNA repair protein MutS, domain III"/>
    <property type="match status" value="1"/>
</dbReference>
<dbReference type="GO" id="GO:0045910">
    <property type="term" value="P:negative regulation of DNA recombination"/>
    <property type="evidence" value="ECO:0007669"/>
    <property type="project" value="InterPro"/>
</dbReference>
<keyword evidence="2" id="KW-0547">Nucleotide-binding</keyword>
<evidence type="ECO:0000259" key="9">
    <source>
        <dbReference type="PROSITE" id="PS00486"/>
    </source>
</evidence>
<keyword evidence="11" id="KW-1185">Reference proteome</keyword>
<feature type="coiled-coil region" evidence="7">
    <location>
        <begin position="150"/>
        <end position="181"/>
    </location>
</feature>
<protein>
    <submittedName>
        <fullName evidence="10">DNA mismatch repair protein MutS</fullName>
    </submittedName>
</protein>
<dbReference type="GO" id="GO:0006298">
    <property type="term" value="P:mismatch repair"/>
    <property type="evidence" value="ECO:0007669"/>
    <property type="project" value="InterPro"/>
</dbReference>
<keyword evidence="1" id="KW-0699">rRNA-binding</keyword>
<dbReference type="EMBL" id="CP048286">
    <property type="protein sequence ID" value="QHW34527.1"/>
    <property type="molecule type" value="Genomic_DNA"/>
</dbReference>
<dbReference type="SMART" id="SM00533">
    <property type="entry name" value="MUTSd"/>
    <property type="match status" value="1"/>
</dbReference>
<dbReference type="PANTHER" id="PTHR48466:SF2">
    <property type="entry name" value="OS10G0509000 PROTEIN"/>
    <property type="match status" value="1"/>
</dbReference>
<dbReference type="InterPro" id="IPR005747">
    <property type="entry name" value="MutS2"/>
</dbReference>
<name>A0A6C0P7H5_9BACL</name>
<dbReference type="PIRSF" id="PIRSF005814">
    <property type="entry name" value="MutS_YshD"/>
    <property type="match status" value="1"/>
</dbReference>
<feature type="compositionally biased region" description="Low complexity" evidence="8">
    <location>
        <begin position="544"/>
        <end position="558"/>
    </location>
</feature>
<dbReference type="InterPro" id="IPR007696">
    <property type="entry name" value="DNA_mismatch_repair_MutS_core"/>
</dbReference>
<proteinExistence type="predicted"/>
<dbReference type="GO" id="GO:0030983">
    <property type="term" value="F:mismatched DNA binding"/>
    <property type="evidence" value="ECO:0007669"/>
    <property type="project" value="InterPro"/>
</dbReference>
<dbReference type="GO" id="GO:0005524">
    <property type="term" value="F:ATP binding"/>
    <property type="evidence" value="ECO:0007669"/>
    <property type="project" value="UniProtKB-KW"/>
</dbReference>
<evidence type="ECO:0000313" key="11">
    <source>
        <dbReference type="Proteomes" id="UP000479114"/>
    </source>
</evidence>
<evidence type="ECO:0000313" key="10">
    <source>
        <dbReference type="EMBL" id="QHW34527.1"/>
    </source>
</evidence>
<evidence type="ECO:0000256" key="3">
    <source>
        <dbReference type="ARBA" id="ARBA00022801"/>
    </source>
</evidence>
<dbReference type="Gene3D" id="3.40.50.300">
    <property type="entry name" value="P-loop containing nucleotide triphosphate hydrolases"/>
    <property type="match status" value="1"/>
</dbReference>
<dbReference type="InterPro" id="IPR045076">
    <property type="entry name" value="MutS"/>
</dbReference>
<keyword evidence="5" id="KW-0694">RNA-binding</keyword>
<dbReference type="KEGG" id="prz:GZH47_29530"/>
<dbReference type="NCBIfam" id="TIGR01069">
    <property type="entry name" value="mutS2"/>
    <property type="match status" value="1"/>
</dbReference>
<dbReference type="GO" id="GO:0016887">
    <property type="term" value="F:ATP hydrolysis activity"/>
    <property type="evidence" value="ECO:0007669"/>
    <property type="project" value="InterPro"/>
</dbReference>
<dbReference type="SMART" id="SM00534">
    <property type="entry name" value="MUTSac"/>
    <property type="match status" value="1"/>
</dbReference>
<evidence type="ECO:0000256" key="1">
    <source>
        <dbReference type="ARBA" id="ARBA00022730"/>
    </source>
</evidence>
<dbReference type="GO" id="GO:0140664">
    <property type="term" value="F:ATP-dependent DNA damage sensor activity"/>
    <property type="evidence" value="ECO:0007669"/>
    <property type="project" value="InterPro"/>
</dbReference>
<dbReference type="Proteomes" id="UP000479114">
    <property type="component" value="Chromosome"/>
</dbReference>
<dbReference type="InterPro" id="IPR036187">
    <property type="entry name" value="DNA_mismatch_repair_MutS_sf"/>
</dbReference>
<dbReference type="PROSITE" id="PS00486">
    <property type="entry name" value="DNA_MISMATCH_REPAIR_2"/>
    <property type="match status" value="1"/>
</dbReference>
<accession>A0A6C0P7H5</accession>
<dbReference type="PANTHER" id="PTHR48466">
    <property type="entry name" value="OS10G0509000 PROTEIN-RELATED"/>
    <property type="match status" value="1"/>
</dbReference>
<reference evidence="10 11" key="1">
    <citation type="submission" date="2020-02" db="EMBL/GenBank/DDBJ databases">
        <title>Paenibacillus sp. nov., isolated from rhizosphere soil of tomato.</title>
        <authorList>
            <person name="Weon H.-Y."/>
            <person name="Lee S.A."/>
        </authorList>
    </citation>
    <scope>NUCLEOTIDE SEQUENCE [LARGE SCALE GENOMIC DNA]</scope>
    <source>
        <strain evidence="10 11">14171R-81</strain>
    </source>
</reference>
<dbReference type="InterPro" id="IPR027417">
    <property type="entry name" value="P-loop_NTPase"/>
</dbReference>
<dbReference type="InterPro" id="IPR000432">
    <property type="entry name" value="DNA_mismatch_repair_MutS_C"/>
</dbReference>
<evidence type="ECO:0000256" key="5">
    <source>
        <dbReference type="ARBA" id="ARBA00022884"/>
    </source>
</evidence>
<dbReference type="SUPFAM" id="SSF52540">
    <property type="entry name" value="P-loop containing nucleoside triphosphate hydrolases"/>
    <property type="match status" value="1"/>
</dbReference>
<feature type="domain" description="DNA mismatch repair proteins mutS family" evidence="9">
    <location>
        <begin position="403"/>
        <end position="419"/>
    </location>
</feature>
<evidence type="ECO:0000256" key="2">
    <source>
        <dbReference type="ARBA" id="ARBA00022741"/>
    </source>
</evidence>
<dbReference type="GO" id="GO:0004519">
    <property type="term" value="F:endonuclease activity"/>
    <property type="evidence" value="ECO:0007669"/>
    <property type="project" value="InterPro"/>
</dbReference>
<organism evidence="10 11">
    <name type="scientific">Paenibacillus rhizovicinus</name>
    <dbReference type="NCBI Taxonomy" id="2704463"/>
    <lineage>
        <taxon>Bacteria</taxon>
        <taxon>Bacillati</taxon>
        <taxon>Bacillota</taxon>
        <taxon>Bacilli</taxon>
        <taxon>Bacillales</taxon>
        <taxon>Paenibacillaceae</taxon>
        <taxon>Paenibacillus</taxon>
    </lineage>
</organism>
<sequence length="668" mass="73416">MNQTTMKALEFHKIKSMLVSFTVSEAGKALAERLEPSSHFKQVTAWLNETEEAAALLATGASVPLSAMEGIGPFMALLGKGKIYTEQELGQLAAWLTAVSQMKRYMDSKRATAPTISGYADSMQDCPELVKELARCIRHGVLTDQASPELADIRRHIAAAEDRIERKINQLLGKYKNALQEQLVSRRNGRFVIPVKRDLRKQVPGTVWDESASGQTLFVEPADVSDLQGELQLWKSEEDRERMQILSRLSDEAETYGAEFRWNVEAMALFDFIFARGKLGRTYRGSAPTVTDRPFVRLNGARHPLLGEKAVPLTVEIGGDWRQLIITGPNTGGKTVALKTIGLFALMCQSGLLLPAEKGTELGLFETVLADVGDGQSIEQSLSTFSAHMESLSGMLRKANGRSLLLLDELAAGTDPGEGIALSIAVLEELLKRGSLVAATTHFNEIKRFAAVMNGCTNARMAFDAETLKPIYRLEIGEAGDSYAFAIARRFGLPESVVERAEQRVRQTAAAPAAGEGRFEPIIDKQASEITTTVAERKIKQAKNTANSESSPSTSIAPSPSPEVAAQTDSKKRPFEVGDCVWIYPLKRTGIVYSAADERGDVVVQVQKTKMSFNRKRLSLYIPHTELYPGGGYDMDIVFESKENRKKRKLMGRKYAPGITIVTPPEEK</sequence>
<keyword evidence="3" id="KW-0378">Hydrolase</keyword>
<gene>
    <name evidence="10" type="ORF">GZH47_29530</name>
</gene>
<evidence type="ECO:0000256" key="7">
    <source>
        <dbReference type="SAM" id="Coils"/>
    </source>
</evidence>
<dbReference type="FunFam" id="3.40.50.300:FF:000830">
    <property type="entry name" value="Endonuclease MutS2"/>
    <property type="match status" value="1"/>
</dbReference>
<keyword evidence="4" id="KW-0067">ATP-binding</keyword>
<keyword evidence="7" id="KW-0175">Coiled coil</keyword>
<evidence type="ECO:0000256" key="6">
    <source>
        <dbReference type="ARBA" id="ARBA00023125"/>
    </source>
</evidence>
<dbReference type="AlphaFoldDB" id="A0A6C0P7H5"/>
<evidence type="ECO:0000256" key="4">
    <source>
        <dbReference type="ARBA" id="ARBA00022840"/>
    </source>
</evidence>
<evidence type="ECO:0000256" key="8">
    <source>
        <dbReference type="SAM" id="MobiDB-lite"/>
    </source>
</evidence>
<dbReference type="GO" id="GO:0019843">
    <property type="term" value="F:rRNA binding"/>
    <property type="evidence" value="ECO:0007669"/>
    <property type="project" value="UniProtKB-KW"/>
</dbReference>